<reference evidence="1 3" key="1">
    <citation type="submission" date="2015-09" db="EMBL/GenBank/DDBJ databases">
        <authorList>
            <consortium name="Pathogen Informatics"/>
        </authorList>
    </citation>
    <scope>NUCLEOTIDE SEQUENCE [LARGE SCALE GENOMIC DNA]</scope>
    <source>
        <strain evidence="1 3">2789STDY5834921</strain>
    </source>
</reference>
<accession>A0A174ST17</accession>
<dbReference type="EMBL" id="CZBA01000028">
    <property type="protein sequence ID" value="CUP99491.1"/>
    <property type="molecule type" value="Genomic_DNA"/>
</dbReference>
<protein>
    <submittedName>
        <fullName evidence="1">Uncharacterized protein</fullName>
    </submittedName>
</protein>
<organism evidence="1 3">
    <name type="scientific">Blautia obeum</name>
    <dbReference type="NCBI Taxonomy" id="40520"/>
    <lineage>
        <taxon>Bacteria</taxon>
        <taxon>Bacillati</taxon>
        <taxon>Bacillota</taxon>
        <taxon>Clostridia</taxon>
        <taxon>Lachnospirales</taxon>
        <taxon>Lachnospiraceae</taxon>
        <taxon>Blautia</taxon>
    </lineage>
</organism>
<dbReference type="EMBL" id="QSJW01000004">
    <property type="protein sequence ID" value="RHE13035.1"/>
    <property type="molecule type" value="Genomic_DNA"/>
</dbReference>
<evidence type="ECO:0000313" key="4">
    <source>
        <dbReference type="Proteomes" id="UP000284644"/>
    </source>
</evidence>
<dbReference type="RefSeq" id="WP_055056967.1">
    <property type="nucleotide sequence ID" value="NZ_CZBA01000028.1"/>
</dbReference>
<dbReference type="InterPro" id="IPR035069">
    <property type="entry name" value="TTHA1013/TTHA0281-like"/>
</dbReference>
<dbReference type="AlphaFoldDB" id="A0A174ST17"/>
<gene>
    <name evidence="2" type="ORF">DW767_06590</name>
    <name evidence="1" type="ORF">ERS852533_03338</name>
</gene>
<evidence type="ECO:0000313" key="3">
    <source>
        <dbReference type="Proteomes" id="UP000095413"/>
    </source>
</evidence>
<evidence type="ECO:0000313" key="1">
    <source>
        <dbReference type="EMBL" id="CUP99491.1"/>
    </source>
</evidence>
<proteinExistence type="predicted"/>
<evidence type="ECO:0000313" key="2">
    <source>
        <dbReference type="EMBL" id="RHE13035.1"/>
    </source>
</evidence>
<dbReference type="Proteomes" id="UP000095413">
    <property type="component" value="Unassembled WGS sequence"/>
</dbReference>
<dbReference type="Proteomes" id="UP000284644">
    <property type="component" value="Unassembled WGS sequence"/>
</dbReference>
<dbReference type="Gene3D" id="3.30.160.250">
    <property type="match status" value="1"/>
</dbReference>
<dbReference type="SUPFAM" id="SSF143100">
    <property type="entry name" value="TTHA1013/TTHA0281-like"/>
    <property type="match status" value="1"/>
</dbReference>
<sequence length="168" mass="20050">MNEKNMDKDWIKAVTLLCMIAQNNADSMKRSVRYAEIMKKEYGLDAEKFQRIYDSWFCSGEIQEKYRIKDSVTGREQKLPLYHKGVDGMCRMLEEGIIDEKEFFEIFWETPYETLKENEKYTGFYPSLPGCIASAEGKNQLKEEMRTALKKWIRSAFYMWRENNILEE</sequence>
<reference evidence="2 4" key="2">
    <citation type="submission" date="2018-08" db="EMBL/GenBank/DDBJ databases">
        <title>A genome reference for cultivated species of the human gut microbiota.</title>
        <authorList>
            <person name="Zou Y."/>
            <person name="Xue W."/>
            <person name="Luo G."/>
        </authorList>
    </citation>
    <scope>NUCLEOTIDE SEQUENCE [LARGE SCALE GENOMIC DNA]</scope>
    <source>
        <strain evidence="2 4">AM29-25AC</strain>
    </source>
</reference>
<name>A0A174ST17_9FIRM</name>